<evidence type="ECO:0000313" key="4">
    <source>
        <dbReference type="Proteomes" id="UP000800096"/>
    </source>
</evidence>
<dbReference type="PROSITE" id="PS50089">
    <property type="entry name" value="ZF_RING_2"/>
    <property type="match status" value="1"/>
</dbReference>
<feature type="domain" description="RING-type" evidence="2">
    <location>
        <begin position="15"/>
        <end position="61"/>
    </location>
</feature>
<sequence>MEDFIRTQLHPADICAICTEAFSAEHQPVALPACKHIFGHNCIEKWLRTGRGANTSCPSCRAVMYEKRDSNGSFDAPSLWKALCEQPPERLNTCMTHMWSDLQHLWKRKPSGKFSTTELLDKVIIPALDQTSAGGLPIVSAHDVFMDSYNFITGSWNSLGRPDRATGLAIPFVRLARLMSSASTTLPKWMTTVPRTNRLLWTANSSLGLTKCEISWDDIIAASQNVASTQHFPLLHLYTLLISQSIAHSAQSSVWPTRRYEVMNLVVERCCKKIGGDGWSGKPSNDFKDVLVLVYEELRKFQLKQKKLSLRGYGSEEEIVKAIWALAIWSVSKC</sequence>
<accession>A0A6A5QGA7</accession>
<dbReference type="PANTHER" id="PTHR16047">
    <property type="entry name" value="RFWD3 PROTEIN"/>
    <property type="match status" value="1"/>
</dbReference>
<dbReference type="PANTHER" id="PTHR16047:SF7">
    <property type="entry name" value="E3 UBIQUITIN-PROTEIN LIGASE RFWD3"/>
    <property type="match status" value="1"/>
</dbReference>
<dbReference type="OrthoDB" id="8062037at2759"/>
<name>A0A6A5QGA7_AMPQU</name>
<dbReference type="InterPro" id="IPR037381">
    <property type="entry name" value="RFWD3"/>
</dbReference>
<evidence type="ECO:0000313" key="3">
    <source>
        <dbReference type="EMBL" id="KAF1914533.1"/>
    </source>
</evidence>
<dbReference type="InterPro" id="IPR013083">
    <property type="entry name" value="Znf_RING/FYVE/PHD"/>
</dbReference>
<dbReference type="GO" id="GO:0036297">
    <property type="term" value="P:interstrand cross-link repair"/>
    <property type="evidence" value="ECO:0007669"/>
    <property type="project" value="InterPro"/>
</dbReference>
<keyword evidence="4" id="KW-1185">Reference proteome</keyword>
<keyword evidence="1" id="KW-0863">Zinc-finger</keyword>
<dbReference type="GO" id="GO:0005634">
    <property type="term" value="C:nucleus"/>
    <property type="evidence" value="ECO:0007669"/>
    <property type="project" value="InterPro"/>
</dbReference>
<dbReference type="GO" id="GO:0004842">
    <property type="term" value="F:ubiquitin-protein transferase activity"/>
    <property type="evidence" value="ECO:0007669"/>
    <property type="project" value="InterPro"/>
</dbReference>
<proteinExistence type="predicted"/>
<keyword evidence="1" id="KW-0862">Zinc</keyword>
<evidence type="ECO:0000256" key="1">
    <source>
        <dbReference type="PROSITE-ProRule" id="PRU00175"/>
    </source>
</evidence>
<gene>
    <name evidence="3" type="ORF">BDU57DRAFT_588818</name>
</gene>
<protein>
    <recommendedName>
        <fullName evidence="2">RING-type domain-containing protein</fullName>
    </recommendedName>
</protein>
<dbReference type="GO" id="GO:0008270">
    <property type="term" value="F:zinc ion binding"/>
    <property type="evidence" value="ECO:0007669"/>
    <property type="project" value="UniProtKB-KW"/>
</dbReference>
<keyword evidence="1" id="KW-0479">Metal-binding</keyword>
<dbReference type="SUPFAM" id="SSF57850">
    <property type="entry name" value="RING/U-box"/>
    <property type="match status" value="1"/>
</dbReference>
<dbReference type="GO" id="GO:0016567">
    <property type="term" value="P:protein ubiquitination"/>
    <property type="evidence" value="ECO:0007669"/>
    <property type="project" value="InterPro"/>
</dbReference>
<dbReference type="Proteomes" id="UP000800096">
    <property type="component" value="Unassembled WGS sequence"/>
</dbReference>
<dbReference type="AlphaFoldDB" id="A0A6A5QGA7"/>
<reference evidence="3" key="1">
    <citation type="journal article" date="2020" name="Stud. Mycol.">
        <title>101 Dothideomycetes genomes: a test case for predicting lifestyles and emergence of pathogens.</title>
        <authorList>
            <person name="Haridas S."/>
            <person name="Albert R."/>
            <person name="Binder M."/>
            <person name="Bloem J."/>
            <person name="Labutti K."/>
            <person name="Salamov A."/>
            <person name="Andreopoulos B."/>
            <person name="Baker S."/>
            <person name="Barry K."/>
            <person name="Bills G."/>
            <person name="Bluhm B."/>
            <person name="Cannon C."/>
            <person name="Castanera R."/>
            <person name="Culley D."/>
            <person name="Daum C."/>
            <person name="Ezra D."/>
            <person name="Gonzalez J."/>
            <person name="Henrissat B."/>
            <person name="Kuo A."/>
            <person name="Liang C."/>
            <person name="Lipzen A."/>
            <person name="Lutzoni F."/>
            <person name="Magnuson J."/>
            <person name="Mondo S."/>
            <person name="Nolan M."/>
            <person name="Ohm R."/>
            <person name="Pangilinan J."/>
            <person name="Park H.-J."/>
            <person name="Ramirez L."/>
            <person name="Alfaro M."/>
            <person name="Sun H."/>
            <person name="Tritt A."/>
            <person name="Yoshinaga Y."/>
            <person name="Zwiers L.-H."/>
            <person name="Turgeon B."/>
            <person name="Goodwin S."/>
            <person name="Spatafora J."/>
            <person name="Crous P."/>
            <person name="Grigoriev I."/>
        </authorList>
    </citation>
    <scope>NUCLEOTIDE SEQUENCE</scope>
    <source>
        <strain evidence="3">HMLAC05119</strain>
    </source>
</reference>
<dbReference type="EMBL" id="ML979137">
    <property type="protein sequence ID" value="KAF1914533.1"/>
    <property type="molecule type" value="Genomic_DNA"/>
</dbReference>
<organism evidence="3 4">
    <name type="scientific">Ampelomyces quisqualis</name>
    <name type="common">Powdery mildew agent</name>
    <dbReference type="NCBI Taxonomy" id="50730"/>
    <lineage>
        <taxon>Eukaryota</taxon>
        <taxon>Fungi</taxon>
        <taxon>Dikarya</taxon>
        <taxon>Ascomycota</taxon>
        <taxon>Pezizomycotina</taxon>
        <taxon>Dothideomycetes</taxon>
        <taxon>Pleosporomycetidae</taxon>
        <taxon>Pleosporales</taxon>
        <taxon>Pleosporineae</taxon>
        <taxon>Phaeosphaeriaceae</taxon>
        <taxon>Ampelomyces</taxon>
    </lineage>
</organism>
<dbReference type="Gene3D" id="3.30.40.10">
    <property type="entry name" value="Zinc/RING finger domain, C3HC4 (zinc finger)"/>
    <property type="match status" value="1"/>
</dbReference>
<dbReference type="Pfam" id="PF13639">
    <property type="entry name" value="zf-RING_2"/>
    <property type="match status" value="1"/>
</dbReference>
<dbReference type="SMART" id="SM00184">
    <property type="entry name" value="RING"/>
    <property type="match status" value="1"/>
</dbReference>
<dbReference type="InterPro" id="IPR001841">
    <property type="entry name" value="Znf_RING"/>
</dbReference>
<evidence type="ECO:0000259" key="2">
    <source>
        <dbReference type="PROSITE" id="PS50089"/>
    </source>
</evidence>